<dbReference type="SUPFAM" id="SSF52374">
    <property type="entry name" value="Nucleotidylyl transferase"/>
    <property type="match status" value="1"/>
</dbReference>
<evidence type="ECO:0000313" key="9">
    <source>
        <dbReference type="EMBL" id="MEE8659191.1"/>
    </source>
</evidence>
<evidence type="ECO:0000256" key="1">
    <source>
        <dbReference type="ARBA" id="ARBA00022598"/>
    </source>
</evidence>
<comment type="caution">
    <text evidence="9">The sequence shown here is derived from an EMBL/GenBank/DDBJ whole genome shotgun (WGS) entry which is preliminary data.</text>
</comment>
<dbReference type="EMBL" id="JAWJZY010000003">
    <property type="protein sequence ID" value="MEE8659191.1"/>
    <property type="molecule type" value="Genomic_DNA"/>
</dbReference>
<keyword evidence="7" id="KW-0648">Protein biosynthesis</keyword>
<sequence length="300" mass="33572">MAFRHRLDRHSSHYFSFRPKGQGGRISGHFVTRFAPSPTGYLHIGHVASALFARQMAGPAGRYFVRVEDIDTTRCRAEFTASLFEDLTWLGLSSDAPPLYQSRNMPRYQAALRNLKSRHLIYPCTCTRQEVAQRACRRDPDGSPIYDGHCRLRGGNPNRPPLWRLDMARALDVIGHIPGWQEVEEGYVPGAATSYGDVVLARRDHGVSYHLCVTCDDADQNVTCVTRGADLRAATSVHRVLQQLLSFPEPVYAHHPLAFDEMGRKLSKSTHAPAIRDMRRNGVRAADIIKMGEAVLHSTG</sequence>
<keyword evidence="5 7" id="KW-0067">ATP-binding</keyword>
<dbReference type="NCBIfam" id="NF004315">
    <property type="entry name" value="PRK05710.1-4"/>
    <property type="match status" value="1"/>
</dbReference>
<dbReference type="PANTHER" id="PTHR43311">
    <property type="entry name" value="GLUTAMATE--TRNA LIGASE"/>
    <property type="match status" value="1"/>
</dbReference>
<dbReference type="InterPro" id="IPR049940">
    <property type="entry name" value="GluQ/Sye"/>
</dbReference>
<evidence type="ECO:0000256" key="5">
    <source>
        <dbReference type="ARBA" id="ARBA00022840"/>
    </source>
</evidence>
<dbReference type="PROSITE" id="PS00178">
    <property type="entry name" value="AA_TRNA_LIGASE_I"/>
    <property type="match status" value="1"/>
</dbReference>
<dbReference type="InterPro" id="IPR020058">
    <property type="entry name" value="Glu/Gln-tRNA-synth_Ib_cat-dom"/>
</dbReference>
<dbReference type="Gene3D" id="3.40.50.620">
    <property type="entry name" value="HUPs"/>
    <property type="match status" value="1"/>
</dbReference>
<dbReference type="InterPro" id="IPR014729">
    <property type="entry name" value="Rossmann-like_a/b/a_fold"/>
</dbReference>
<dbReference type="RefSeq" id="WP_394820033.1">
    <property type="nucleotide sequence ID" value="NZ_JAWJZY010000003.1"/>
</dbReference>
<keyword evidence="3 7" id="KW-0547">Nucleotide-binding</keyword>
<evidence type="ECO:0000259" key="8">
    <source>
        <dbReference type="Pfam" id="PF00749"/>
    </source>
</evidence>
<dbReference type="InterPro" id="IPR000924">
    <property type="entry name" value="Glu/Gln-tRNA-synth"/>
</dbReference>
<proteinExistence type="inferred from homology"/>
<evidence type="ECO:0000256" key="2">
    <source>
        <dbReference type="ARBA" id="ARBA00022723"/>
    </source>
</evidence>
<dbReference type="GO" id="GO:0016874">
    <property type="term" value="F:ligase activity"/>
    <property type="evidence" value="ECO:0007669"/>
    <property type="project" value="UniProtKB-KW"/>
</dbReference>
<keyword evidence="2" id="KW-0479">Metal-binding</keyword>
<keyword evidence="10" id="KW-1185">Reference proteome</keyword>
<keyword evidence="4" id="KW-0862">Zinc</keyword>
<name>A0ABU7U4F6_9PROT</name>
<dbReference type="InterPro" id="IPR001412">
    <property type="entry name" value="aa-tRNA-synth_I_CS"/>
</dbReference>
<evidence type="ECO:0000256" key="7">
    <source>
        <dbReference type="RuleBase" id="RU363037"/>
    </source>
</evidence>
<protein>
    <submittedName>
        <fullName evidence="9">Glutamate--tRNA ligase</fullName>
    </submittedName>
</protein>
<feature type="domain" description="Glutamyl/glutaminyl-tRNA synthetase class Ib catalytic" evidence="8">
    <location>
        <begin position="31"/>
        <end position="272"/>
    </location>
</feature>
<evidence type="ECO:0000256" key="6">
    <source>
        <dbReference type="ARBA" id="ARBA00023146"/>
    </source>
</evidence>
<keyword evidence="1 7" id="KW-0436">Ligase</keyword>
<evidence type="ECO:0000256" key="3">
    <source>
        <dbReference type="ARBA" id="ARBA00022741"/>
    </source>
</evidence>
<organism evidence="9 10">
    <name type="scientific">Sorlinia euscelidii</name>
    <dbReference type="NCBI Taxonomy" id="3081148"/>
    <lineage>
        <taxon>Bacteria</taxon>
        <taxon>Pseudomonadati</taxon>
        <taxon>Pseudomonadota</taxon>
        <taxon>Alphaproteobacteria</taxon>
        <taxon>Acetobacterales</taxon>
        <taxon>Acetobacteraceae</taxon>
        <taxon>Sorlinia</taxon>
    </lineage>
</organism>
<accession>A0ABU7U4F6</accession>
<keyword evidence="6 7" id="KW-0030">Aminoacyl-tRNA synthetase</keyword>
<dbReference type="PRINTS" id="PR00987">
    <property type="entry name" value="TRNASYNTHGLU"/>
</dbReference>
<reference evidence="9 10" key="1">
    <citation type="submission" date="2023-10" db="EMBL/GenBank/DDBJ databases">
        <title>Sorlinia euscelidii gen. nov., sp. nov., an acetic acid bacteria isolated from the gut of Euscelidius variegatus emitter.</title>
        <authorList>
            <person name="Michoud G."/>
            <person name="Marasco R."/>
            <person name="Seferji K."/>
            <person name="Gonella E."/>
            <person name="Garuglieri E."/>
            <person name="Alma A."/>
            <person name="Mapelli F."/>
            <person name="Borin S."/>
            <person name="Daffonchio D."/>
            <person name="Crotti E."/>
        </authorList>
    </citation>
    <scope>NUCLEOTIDE SEQUENCE [LARGE SCALE GENOMIC DNA]</scope>
    <source>
        <strain evidence="9 10">EV16P</strain>
    </source>
</reference>
<gene>
    <name evidence="9" type="ORF">DOFOFD_09210</name>
</gene>
<dbReference type="Proteomes" id="UP001312908">
    <property type="component" value="Unassembled WGS sequence"/>
</dbReference>
<evidence type="ECO:0000313" key="10">
    <source>
        <dbReference type="Proteomes" id="UP001312908"/>
    </source>
</evidence>
<evidence type="ECO:0000256" key="4">
    <source>
        <dbReference type="ARBA" id="ARBA00022833"/>
    </source>
</evidence>
<dbReference type="Pfam" id="PF00749">
    <property type="entry name" value="tRNA-synt_1c"/>
    <property type="match status" value="1"/>
</dbReference>
<comment type="similarity">
    <text evidence="7">Belongs to the class-I aminoacyl-tRNA synthetase family.</text>
</comment>
<dbReference type="PANTHER" id="PTHR43311:SF1">
    <property type="entry name" value="GLUTAMYL-Q TRNA(ASP) SYNTHETASE"/>
    <property type="match status" value="1"/>
</dbReference>